<dbReference type="Proteomes" id="UP001301958">
    <property type="component" value="Unassembled WGS sequence"/>
</dbReference>
<keyword evidence="2" id="KW-1185">Reference proteome</keyword>
<organism evidence="1 2">
    <name type="scientific">Podospora fimiseda</name>
    <dbReference type="NCBI Taxonomy" id="252190"/>
    <lineage>
        <taxon>Eukaryota</taxon>
        <taxon>Fungi</taxon>
        <taxon>Dikarya</taxon>
        <taxon>Ascomycota</taxon>
        <taxon>Pezizomycotina</taxon>
        <taxon>Sordariomycetes</taxon>
        <taxon>Sordariomycetidae</taxon>
        <taxon>Sordariales</taxon>
        <taxon>Podosporaceae</taxon>
        <taxon>Podospora</taxon>
    </lineage>
</organism>
<dbReference type="AlphaFoldDB" id="A0AAN7BUB2"/>
<name>A0AAN7BUB2_9PEZI</name>
<protein>
    <submittedName>
        <fullName evidence="1">Uncharacterized protein</fullName>
    </submittedName>
</protein>
<evidence type="ECO:0000313" key="2">
    <source>
        <dbReference type="Proteomes" id="UP001301958"/>
    </source>
</evidence>
<accession>A0AAN7BUB2</accession>
<comment type="caution">
    <text evidence="1">The sequence shown here is derived from an EMBL/GenBank/DDBJ whole genome shotgun (WGS) entry which is preliminary data.</text>
</comment>
<sequence>MCTYFYLHHHHIPPCVHNVDMVVHYMFCNDATIDSAGNKQPCENVEFDHTQSVDYNDPCASGGCLISAECTSGGCRLEQLNGRWVCCQCNGRGNESRWCRHRMRNSPDTFCYHVCCSGCVADSKSSSSSTKRR</sequence>
<gene>
    <name evidence="1" type="ORF">QBC38DRAFT_411266</name>
</gene>
<proteinExistence type="predicted"/>
<reference evidence="1" key="1">
    <citation type="journal article" date="2023" name="Mol. Phylogenet. Evol.">
        <title>Genome-scale phylogeny and comparative genomics of the fungal order Sordariales.</title>
        <authorList>
            <person name="Hensen N."/>
            <person name="Bonometti L."/>
            <person name="Westerberg I."/>
            <person name="Brannstrom I.O."/>
            <person name="Guillou S."/>
            <person name="Cros-Aarteil S."/>
            <person name="Calhoun S."/>
            <person name="Haridas S."/>
            <person name="Kuo A."/>
            <person name="Mondo S."/>
            <person name="Pangilinan J."/>
            <person name="Riley R."/>
            <person name="LaButti K."/>
            <person name="Andreopoulos B."/>
            <person name="Lipzen A."/>
            <person name="Chen C."/>
            <person name="Yan M."/>
            <person name="Daum C."/>
            <person name="Ng V."/>
            <person name="Clum A."/>
            <person name="Steindorff A."/>
            <person name="Ohm R.A."/>
            <person name="Martin F."/>
            <person name="Silar P."/>
            <person name="Natvig D.O."/>
            <person name="Lalanne C."/>
            <person name="Gautier V."/>
            <person name="Ament-Velasquez S.L."/>
            <person name="Kruys A."/>
            <person name="Hutchinson M.I."/>
            <person name="Powell A.J."/>
            <person name="Barry K."/>
            <person name="Miller A.N."/>
            <person name="Grigoriev I.V."/>
            <person name="Debuchy R."/>
            <person name="Gladieux P."/>
            <person name="Hiltunen Thoren M."/>
            <person name="Johannesson H."/>
        </authorList>
    </citation>
    <scope>NUCLEOTIDE SEQUENCE</scope>
    <source>
        <strain evidence="1">CBS 990.96</strain>
    </source>
</reference>
<dbReference type="EMBL" id="MU865304">
    <property type="protein sequence ID" value="KAK4229779.1"/>
    <property type="molecule type" value="Genomic_DNA"/>
</dbReference>
<evidence type="ECO:0000313" key="1">
    <source>
        <dbReference type="EMBL" id="KAK4229779.1"/>
    </source>
</evidence>
<reference evidence="1" key="2">
    <citation type="submission" date="2023-05" db="EMBL/GenBank/DDBJ databases">
        <authorList>
            <consortium name="Lawrence Berkeley National Laboratory"/>
            <person name="Steindorff A."/>
            <person name="Hensen N."/>
            <person name="Bonometti L."/>
            <person name="Westerberg I."/>
            <person name="Brannstrom I.O."/>
            <person name="Guillou S."/>
            <person name="Cros-Aarteil S."/>
            <person name="Calhoun S."/>
            <person name="Haridas S."/>
            <person name="Kuo A."/>
            <person name="Mondo S."/>
            <person name="Pangilinan J."/>
            <person name="Riley R."/>
            <person name="Labutti K."/>
            <person name="Andreopoulos B."/>
            <person name="Lipzen A."/>
            <person name="Chen C."/>
            <person name="Yanf M."/>
            <person name="Daum C."/>
            <person name="Ng V."/>
            <person name="Clum A."/>
            <person name="Ohm R."/>
            <person name="Martin F."/>
            <person name="Silar P."/>
            <person name="Natvig D."/>
            <person name="Lalanne C."/>
            <person name="Gautier V."/>
            <person name="Ament-Velasquez S.L."/>
            <person name="Kruys A."/>
            <person name="Hutchinson M.I."/>
            <person name="Powell A.J."/>
            <person name="Barry K."/>
            <person name="Miller A.N."/>
            <person name="Grigoriev I.V."/>
            <person name="Debuchy R."/>
            <person name="Gladieux P."/>
            <person name="Thoren M.H."/>
            <person name="Johannesson H."/>
        </authorList>
    </citation>
    <scope>NUCLEOTIDE SEQUENCE</scope>
    <source>
        <strain evidence="1">CBS 990.96</strain>
    </source>
</reference>